<dbReference type="InterPro" id="IPR002843">
    <property type="entry name" value="ATPase_V0-cplx_csu/dsu"/>
</dbReference>
<dbReference type="PANTHER" id="PTHR38682:SF1">
    <property type="entry name" value="V-TYPE ATP SYNTHASE SUBUNIT C"/>
    <property type="match status" value="1"/>
</dbReference>
<reference evidence="4 5" key="1">
    <citation type="journal article" date="2009" name="Genome Biol.">
        <title>Community-wide analysis of microbial genome sequence signatures.</title>
        <authorList>
            <person name="Dick G.J."/>
            <person name="Andersson A.F."/>
            <person name="Baker B.J."/>
            <person name="Simmons S.L."/>
            <person name="Thomas B.C."/>
            <person name="Yelton A.P."/>
            <person name="Banfield J.F."/>
        </authorList>
    </citation>
    <scope>NUCLEOTIDE SEQUENCE [LARGE SCALE GENOMIC DNA]</scope>
    <source>
        <strain evidence="4">ARMAN-2</strain>
    </source>
</reference>
<dbReference type="InterPro" id="IPR050873">
    <property type="entry name" value="V-ATPase_V0D/AC39_subunit"/>
</dbReference>
<dbReference type="PANTHER" id="PTHR38682">
    <property type="entry name" value="V-TYPE ATP SYNTHASE SUBUNIT C"/>
    <property type="match status" value="1"/>
</dbReference>
<dbReference type="InterPro" id="IPR044911">
    <property type="entry name" value="V-type_ATPase_csu/dsu_dom_3"/>
</dbReference>
<proteinExistence type="inferred from homology"/>
<protein>
    <submittedName>
        <fullName evidence="4">H(+)-transporting two-sector ATPase</fullName>
    </submittedName>
</protein>
<name>C7DGK4_MICA2</name>
<dbReference type="GO" id="GO:0046961">
    <property type="term" value="F:proton-transporting ATPase activity, rotational mechanism"/>
    <property type="evidence" value="ECO:0007669"/>
    <property type="project" value="InterPro"/>
</dbReference>
<evidence type="ECO:0000256" key="3">
    <source>
        <dbReference type="ARBA" id="ARBA00023065"/>
    </source>
</evidence>
<dbReference type="InterPro" id="IPR036079">
    <property type="entry name" value="ATPase_csu/dsu_sf"/>
</dbReference>
<organism evidence="4 5">
    <name type="scientific">Candidatus Micrarchaeum acidiphilum ARMAN-2</name>
    <dbReference type="NCBI Taxonomy" id="425595"/>
    <lineage>
        <taxon>Archaea</taxon>
        <taxon>Candidatus Micrarchaeota</taxon>
        <taxon>Candidatus Micrarchaeia</taxon>
        <taxon>Candidatus Micrarchaeales</taxon>
        <taxon>Candidatus Micrarchaeaceae</taxon>
        <taxon>Candidatus Micrarchaeum</taxon>
    </lineage>
</organism>
<dbReference type="Proteomes" id="UP000332487">
    <property type="component" value="Unassembled WGS sequence"/>
</dbReference>
<dbReference type="SUPFAM" id="SSF103486">
    <property type="entry name" value="V-type ATP synthase subunit C"/>
    <property type="match status" value="1"/>
</dbReference>
<gene>
    <name evidence="4" type="ORF">UNLARM2_0206</name>
</gene>
<reference evidence="4 5" key="2">
    <citation type="journal article" date="2010" name="Proc. Natl. Acad. Sci. U.S.A.">
        <title>Enigmatic, ultrasmall, uncultivated Archaea.</title>
        <authorList>
            <person name="Baker B.J."/>
            <person name="Comolli L.R."/>
            <person name="Dick G.J."/>
            <person name="Hauser L.J."/>
            <person name="Hyatt D."/>
            <person name="Dill B.D."/>
            <person name="Land M.L."/>
            <person name="Verberkmoes N.C."/>
            <person name="Hettich R.L."/>
            <person name="Banfield J.F."/>
        </authorList>
    </citation>
    <scope>NUCLEOTIDE SEQUENCE [LARGE SCALE GENOMIC DNA]</scope>
    <source>
        <strain evidence="4">ARMAN-2</strain>
    </source>
</reference>
<dbReference type="AlphaFoldDB" id="C7DGK4"/>
<sequence length="351" mass="40363">MDATYVGKYGQLRALGVEFIGNAMMEQLMQKNASEFLGMLSKTSYRADIDLLSNRYKVPDLVEAVLNSHMMRSIRYAYSAIPPLAKDVIDAYISKWDVENIKIILSAKKLGYDVDRTDEFLTVHGNIPVGIFGGAISREDYKNIMEQKDMESVINSIVKFGYGASLLRYVDEVKKSGDISSILLQLDILYYERILKAFRFYNGDEGLMIEYIRDMIDIRNAMVVIKSIAFGIKADKSAFIAGGNLADSKLADMASKGIDDIRQDLPFKIDWAFEAYKKDPFVTYFEVAMKRELYRKYLKAFEGAALSLDYIVYFIIRCELERDELRNIWLNRYYNIGIERTENMMVLKHVT</sequence>
<evidence type="ECO:0000256" key="1">
    <source>
        <dbReference type="ARBA" id="ARBA00006709"/>
    </source>
</evidence>
<dbReference type="Gene3D" id="1.20.1690.10">
    <property type="entry name" value="V-type ATP synthase subunit C domain"/>
    <property type="match status" value="2"/>
</dbReference>
<dbReference type="Gene3D" id="1.10.132.50">
    <property type="entry name" value="ATP synthase (C/AC39) subunit, domain 3"/>
    <property type="match status" value="1"/>
</dbReference>
<comment type="similarity">
    <text evidence="1">Belongs to the V-ATPase V0D/AC39 subunit family.</text>
</comment>
<keyword evidence="3" id="KW-0406">Ion transport</keyword>
<dbReference type="Pfam" id="PF01992">
    <property type="entry name" value="vATP-synt_AC39"/>
    <property type="match status" value="1"/>
</dbReference>
<keyword evidence="2" id="KW-0813">Transport</keyword>
<evidence type="ECO:0000313" key="4">
    <source>
        <dbReference type="EMBL" id="EET90351.1"/>
    </source>
</evidence>
<accession>C7DGK4</accession>
<keyword evidence="5" id="KW-1185">Reference proteome</keyword>
<dbReference type="InterPro" id="IPR035067">
    <property type="entry name" value="V-type_ATPase_csu/dsu"/>
</dbReference>
<dbReference type="EMBL" id="GG697238">
    <property type="protein sequence ID" value="EET90351.1"/>
    <property type="molecule type" value="Genomic_DNA"/>
</dbReference>
<evidence type="ECO:0000256" key="2">
    <source>
        <dbReference type="ARBA" id="ARBA00022448"/>
    </source>
</evidence>
<evidence type="ECO:0000313" key="5">
    <source>
        <dbReference type="Proteomes" id="UP000332487"/>
    </source>
</evidence>